<reference evidence="1" key="2">
    <citation type="journal article" date="2022" name="Res Sq">
        <title>Comparative Genomics Reveals Insights into the Divergent Evolution of Astigmatic Mites and Household Pest Adaptations.</title>
        <authorList>
            <person name="Xiong Q."/>
            <person name="Wan A.T.-Y."/>
            <person name="Liu X.-Y."/>
            <person name="Fung C.S.-H."/>
            <person name="Xiao X."/>
            <person name="Malainual N."/>
            <person name="Hou J."/>
            <person name="Wang L."/>
            <person name="Wang M."/>
            <person name="Yang K."/>
            <person name="Cui Y."/>
            <person name="Leung E."/>
            <person name="Nong W."/>
            <person name="Shin S.-K."/>
            <person name="Au S."/>
            <person name="Jeong K.Y."/>
            <person name="Chew F.T."/>
            <person name="Hui J."/>
            <person name="Leung T.F."/>
            <person name="Tungtrongchitr A."/>
            <person name="Zhong N."/>
            <person name="Liu Z."/>
            <person name="Tsui S."/>
        </authorList>
    </citation>
    <scope>NUCLEOTIDE SEQUENCE</scope>
    <source>
        <strain evidence="1">Derf</strain>
        <tissue evidence="1">Whole organism</tissue>
    </source>
</reference>
<evidence type="ECO:0000313" key="2">
    <source>
        <dbReference type="Proteomes" id="UP000790347"/>
    </source>
</evidence>
<name>A0A922HZP8_DERFA</name>
<gene>
    <name evidence="1" type="ORF">DERF_008319</name>
</gene>
<sequence length="101" mass="12027">MLPTRNRFRQIIFTDEVFRTLIIESTTIEEYVERIQNHPTYGPMFEPPTWEVIFRLLSLPEVNQRRPLPRPTRYSDTYRSGFSAQEVRSVTEEDVHSLVVV</sequence>
<organism evidence="1 2">
    <name type="scientific">Dermatophagoides farinae</name>
    <name type="common">American house dust mite</name>
    <dbReference type="NCBI Taxonomy" id="6954"/>
    <lineage>
        <taxon>Eukaryota</taxon>
        <taxon>Metazoa</taxon>
        <taxon>Ecdysozoa</taxon>
        <taxon>Arthropoda</taxon>
        <taxon>Chelicerata</taxon>
        <taxon>Arachnida</taxon>
        <taxon>Acari</taxon>
        <taxon>Acariformes</taxon>
        <taxon>Sarcoptiformes</taxon>
        <taxon>Astigmata</taxon>
        <taxon>Psoroptidia</taxon>
        <taxon>Analgoidea</taxon>
        <taxon>Pyroglyphidae</taxon>
        <taxon>Dermatophagoidinae</taxon>
        <taxon>Dermatophagoides</taxon>
    </lineage>
</organism>
<keyword evidence="2" id="KW-1185">Reference proteome</keyword>
<protein>
    <submittedName>
        <fullName evidence="1">Uncharacterized protein</fullName>
    </submittedName>
</protein>
<accession>A0A922HZP8</accession>
<proteinExistence type="predicted"/>
<dbReference type="EMBL" id="ASGP02000003">
    <property type="protein sequence ID" value="KAH9517674.1"/>
    <property type="molecule type" value="Genomic_DNA"/>
</dbReference>
<dbReference type="Proteomes" id="UP000790347">
    <property type="component" value="Unassembled WGS sequence"/>
</dbReference>
<evidence type="ECO:0000313" key="1">
    <source>
        <dbReference type="EMBL" id="KAH9517674.1"/>
    </source>
</evidence>
<reference evidence="1" key="1">
    <citation type="submission" date="2013-05" db="EMBL/GenBank/DDBJ databases">
        <authorList>
            <person name="Yim A.K.Y."/>
            <person name="Chan T.F."/>
            <person name="Ji K.M."/>
            <person name="Liu X.Y."/>
            <person name="Zhou J.W."/>
            <person name="Li R.Q."/>
            <person name="Yang K.Y."/>
            <person name="Li J."/>
            <person name="Li M."/>
            <person name="Law P.T.W."/>
            <person name="Wu Y.L."/>
            <person name="Cai Z.L."/>
            <person name="Qin H."/>
            <person name="Bao Y."/>
            <person name="Leung R.K.K."/>
            <person name="Ng P.K.S."/>
            <person name="Zou J."/>
            <person name="Zhong X.J."/>
            <person name="Ran P.X."/>
            <person name="Zhong N.S."/>
            <person name="Liu Z.G."/>
            <person name="Tsui S.K.W."/>
        </authorList>
    </citation>
    <scope>NUCLEOTIDE SEQUENCE</scope>
    <source>
        <strain evidence="1">Derf</strain>
        <tissue evidence="1">Whole organism</tissue>
    </source>
</reference>
<dbReference type="AlphaFoldDB" id="A0A922HZP8"/>
<comment type="caution">
    <text evidence="1">The sequence shown here is derived from an EMBL/GenBank/DDBJ whole genome shotgun (WGS) entry which is preliminary data.</text>
</comment>